<dbReference type="EMBL" id="KF483846">
    <property type="protein sequence ID" value="AHC54752.1"/>
    <property type="molecule type" value="Genomic_DNA"/>
</dbReference>
<proteinExistence type="predicted"/>
<keyword evidence="2" id="KW-0418">Kinase</keyword>
<dbReference type="GO" id="GO:0004674">
    <property type="term" value="F:protein serine/threonine kinase activity"/>
    <property type="evidence" value="ECO:0007669"/>
    <property type="project" value="UniProtKB-KW"/>
</dbReference>
<dbReference type="InterPro" id="IPR000719">
    <property type="entry name" value="Prot_kinase_dom"/>
</dbReference>
<evidence type="ECO:0000259" key="1">
    <source>
        <dbReference type="PROSITE" id="PS50011"/>
    </source>
</evidence>
<dbReference type="GO" id="GO:0005524">
    <property type="term" value="F:ATP binding"/>
    <property type="evidence" value="ECO:0007669"/>
    <property type="project" value="InterPro"/>
</dbReference>
<protein>
    <submittedName>
        <fullName evidence="2">Serine/threonine protein kinase</fullName>
    </submittedName>
</protein>
<reference evidence="2 3" key="1">
    <citation type="journal article" date="2014" name="Arch. Virol.">
        <title>Complete genome sequence of Tunisvirus, a new member of the proposed family Marseilleviridae.</title>
        <authorList>
            <person name="Aherfi S."/>
            <person name="Boughalmi M."/>
            <person name="Pagnier I."/>
            <person name="Fournous G."/>
            <person name="La Scola B."/>
            <person name="Raoult D."/>
            <person name="Colson P."/>
        </authorList>
    </citation>
    <scope>NUCLEOTIDE SEQUENCE [LARGE SCALE GENOMIC DNA]</scope>
    <source>
        <strain evidence="2 3">U484</strain>
    </source>
</reference>
<sequence>MNKMNAQLEGKLIPSVLTFPKALEIWEKKTTFYNPKNIEGELGHGCGGTVYSYKGGSCVKVMYDVEDEERCAELAEEFNFLCLVWYSAPQNGRKPFIEPLFLEIYQNSLVIGLERFEGTTLKEILGKGLHCQLNLEIALDLCETMGHLNDLSIFHADFGVHNVMVSSDFSRLRVIDFGFAYHLNEPRKYSSVYEYKAPEELDNKGIRSPQEMKKMQIWNMGMLLLSVKFNIRRYDFGEGEEDLSPHHLKKYVESFQLTDESPVDRIIKAALAENPDERIILDIQ</sequence>
<dbReference type="SMART" id="SM00220">
    <property type="entry name" value="S_TKc"/>
    <property type="match status" value="1"/>
</dbReference>
<name>V9SG71_9VIRU</name>
<evidence type="ECO:0000313" key="2">
    <source>
        <dbReference type="EMBL" id="AHC54752.1"/>
    </source>
</evidence>
<gene>
    <name evidence="2" type="ORF">TNS_ORF34</name>
</gene>
<feature type="domain" description="Protein kinase" evidence="1">
    <location>
        <begin position="36"/>
        <end position="284"/>
    </location>
</feature>
<dbReference type="Proteomes" id="UP000232615">
    <property type="component" value="Segment"/>
</dbReference>
<keyword evidence="2" id="KW-0723">Serine/threonine-protein kinase</keyword>
<keyword evidence="3" id="KW-1185">Reference proteome</keyword>
<keyword evidence="2" id="KW-0808">Transferase</keyword>
<evidence type="ECO:0000313" key="3">
    <source>
        <dbReference type="Proteomes" id="UP000232615"/>
    </source>
</evidence>
<dbReference type="SUPFAM" id="SSF56112">
    <property type="entry name" value="Protein kinase-like (PK-like)"/>
    <property type="match status" value="1"/>
</dbReference>
<organism evidence="2 3">
    <name type="scientific">Tunisvirus fontaine2</name>
    <dbReference type="NCBI Taxonomy" id="1421067"/>
    <lineage>
        <taxon>Viruses</taxon>
        <taxon>Varidnaviria</taxon>
        <taxon>Bamfordvirae</taxon>
        <taxon>Nucleocytoviricota</taxon>
        <taxon>Megaviricetes</taxon>
        <taxon>Pimascovirales</taxon>
        <taxon>Pimascovirales incertae sedis</taxon>
        <taxon>Marseilleviridae</taxon>
        <taxon>Losannavirus</taxon>
        <taxon>Losannavirus tunisense</taxon>
    </lineage>
</organism>
<dbReference type="Gene3D" id="1.10.510.10">
    <property type="entry name" value="Transferase(Phosphotransferase) domain 1"/>
    <property type="match status" value="1"/>
</dbReference>
<dbReference type="Pfam" id="PF00069">
    <property type="entry name" value="Pkinase"/>
    <property type="match status" value="1"/>
</dbReference>
<dbReference type="PROSITE" id="PS50011">
    <property type="entry name" value="PROTEIN_KINASE_DOM"/>
    <property type="match status" value="1"/>
</dbReference>
<dbReference type="InterPro" id="IPR011009">
    <property type="entry name" value="Kinase-like_dom_sf"/>
</dbReference>
<accession>V9SG71</accession>